<evidence type="ECO:0000313" key="4">
    <source>
        <dbReference type="Proteomes" id="UP001646157"/>
    </source>
</evidence>
<dbReference type="PANTHER" id="PTHR34473:SF2">
    <property type="entry name" value="UPF0699 TRANSMEMBRANE PROTEIN YDBT"/>
    <property type="match status" value="1"/>
</dbReference>
<dbReference type="Pfam" id="PF03703">
    <property type="entry name" value="bPH_2"/>
    <property type="match status" value="3"/>
</dbReference>
<feature type="transmembrane region" description="Helical" evidence="1">
    <location>
        <begin position="236"/>
        <end position="256"/>
    </location>
</feature>
<dbReference type="Proteomes" id="UP001646157">
    <property type="component" value="Unassembled WGS sequence"/>
</dbReference>
<evidence type="ECO:0000256" key="1">
    <source>
        <dbReference type="SAM" id="Phobius"/>
    </source>
</evidence>
<keyword evidence="1" id="KW-1133">Transmembrane helix</keyword>
<keyword evidence="1" id="KW-0812">Transmembrane</keyword>
<feature type="transmembrane region" description="Helical" evidence="1">
    <location>
        <begin position="21"/>
        <end position="44"/>
    </location>
</feature>
<proteinExistence type="predicted"/>
<feature type="transmembrane region" description="Helical" evidence="1">
    <location>
        <begin position="364"/>
        <end position="385"/>
    </location>
</feature>
<dbReference type="InterPro" id="IPR014529">
    <property type="entry name" value="UCP026631"/>
</dbReference>
<name>A0ABS2N760_9BACI</name>
<keyword evidence="1" id="KW-0472">Membrane</keyword>
<evidence type="ECO:0000259" key="2">
    <source>
        <dbReference type="Pfam" id="PF03703"/>
    </source>
</evidence>
<dbReference type="RefSeq" id="WP_205167927.1">
    <property type="nucleotide sequence ID" value="NZ_JAFBDZ010000001.1"/>
</dbReference>
<dbReference type="EMBL" id="JAFBDZ010000001">
    <property type="protein sequence ID" value="MBM7583677.1"/>
    <property type="molecule type" value="Genomic_DNA"/>
</dbReference>
<protein>
    <submittedName>
        <fullName evidence="3">Membrane protein</fullName>
    </submittedName>
</protein>
<evidence type="ECO:0000313" key="3">
    <source>
        <dbReference type="EMBL" id="MBM7583677.1"/>
    </source>
</evidence>
<gene>
    <name evidence="3" type="ORF">JOC86_000214</name>
</gene>
<feature type="domain" description="YdbS-like PH" evidence="2">
    <location>
        <begin position="75"/>
        <end position="155"/>
    </location>
</feature>
<comment type="caution">
    <text evidence="3">The sequence shown here is derived from an EMBL/GenBank/DDBJ whole genome shotgun (WGS) entry which is preliminary data.</text>
</comment>
<sequence>MKSSTELKTDRAMISSRLHPLWILFSIILSIKEIILPALFFFIFQADSTASWTIIGKWGVLVFFIYRMVSIIFEWWNFSYSFSEKELQIVDGKFVKHKRFIPLERIQNVQSNTHYFQRIFGLTSITLDTSATSSDSSVKLALIKQAEADKIKDYLTLKARDVQSGENMVSEVKNEKESKRKVHYKITKKEIITSTFTSFSLLALFPLLVGLFFKINEIISIDSYAEDFLNYLQKEWVWMIVTGLILILLSMCFGMMMTYIRYGNYLVTTEEDRIIIQKGVLNQTELTVLKDRVQAVKYNKSFIRRWFGIVEVELVCAGAFGDETIESNVLFPFISERKALELLPEILPNFTIVETMKKLPRAALWLKLFRPSYFWIIVTAILLFFWPDKWYLSPCLLTVILFLRSQNFTHGRHGLDQSYIQLNSGVFSVEKFVTSRKKIEQLSITESWIQRRVGLCTFQIVTKGTPVHHVAISDIPREEAEKYYKWYAEREF</sequence>
<feature type="transmembrane region" description="Helical" evidence="1">
    <location>
        <begin position="191"/>
        <end position="216"/>
    </location>
</feature>
<keyword evidence="4" id="KW-1185">Reference proteome</keyword>
<dbReference type="PANTHER" id="PTHR34473">
    <property type="entry name" value="UPF0699 TRANSMEMBRANE PROTEIN YDBS"/>
    <property type="match status" value="1"/>
</dbReference>
<accession>A0ABS2N760</accession>
<feature type="transmembrane region" description="Helical" evidence="1">
    <location>
        <begin position="50"/>
        <end position="69"/>
    </location>
</feature>
<reference evidence="3 4" key="1">
    <citation type="submission" date="2021-01" db="EMBL/GenBank/DDBJ databases">
        <title>Genomic Encyclopedia of Type Strains, Phase IV (KMG-IV): sequencing the most valuable type-strain genomes for metagenomic binning, comparative biology and taxonomic classification.</title>
        <authorList>
            <person name="Goeker M."/>
        </authorList>
    </citation>
    <scope>NUCLEOTIDE SEQUENCE [LARGE SCALE GENOMIC DNA]</scope>
    <source>
        <strain evidence="3 4">DSM 24834</strain>
    </source>
</reference>
<organism evidence="3 4">
    <name type="scientific">Rossellomorea pakistanensis</name>
    <dbReference type="NCBI Taxonomy" id="992288"/>
    <lineage>
        <taxon>Bacteria</taxon>
        <taxon>Bacillati</taxon>
        <taxon>Bacillota</taxon>
        <taxon>Bacilli</taxon>
        <taxon>Bacillales</taxon>
        <taxon>Bacillaceae</taxon>
        <taxon>Rossellomorea</taxon>
    </lineage>
</organism>
<dbReference type="PIRSF" id="PIRSF026631">
    <property type="entry name" value="UCP026631"/>
    <property type="match status" value="1"/>
</dbReference>
<dbReference type="InterPro" id="IPR005182">
    <property type="entry name" value="YdbS-like_PH"/>
</dbReference>
<feature type="domain" description="YdbS-like PH" evidence="2">
    <location>
        <begin position="268"/>
        <end position="343"/>
    </location>
</feature>
<feature type="domain" description="YdbS-like PH" evidence="2">
    <location>
        <begin position="418"/>
        <end position="487"/>
    </location>
</feature>